<evidence type="ECO:0000313" key="1">
    <source>
        <dbReference type="EMBL" id="GLR12233.1"/>
    </source>
</evidence>
<organism evidence="1 2">
    <name type="scientific">Chitinimonas prasina</name>
    <dbReference type="NCBI Taxonomy" id="1434937"/>
    <lineage>
        <taxon>Bacteria</taxon>
        <taxon>Pseudomonadati</taxon>
        <taxon>Pseudomonadota</taxon>
        <taxon>Betaproteobacteria</taxon>
        <taxon>Neisseriales</taxon>
        <taxon>Chitinibacteraceae</taxon>
        <taxon>Chitinimonas</taxon>
    </lineage>
</organism>
<keyword evidence="2" id="KW-1185">Reference proteome</keyword>
<protein>
    <submittedName>
        <fullName evidence="1">Uncharacterized protein</fullName>
    </submittedName>
</protein>
<evidence type="ECO:0000313" key="2">
    <source>
        <dbReference type="Proteomes" id="UP001156706"/>
    </source>
</evidence>
<proteinExistence type="predicted"/>
<dbReference type="EMBL" id="BSOG01000001">
    <property type="protein sequence ID" value="GLR12233.1"/>
    <property type="molecule type" value="Genomic_DNA"/>
</dbReference>
<gene>
    <name evidence="1" type="ORF">GCM10007907_10230</name>
</gene>
<comment type="caution">
    <text evidence="1">The sequence shown here is derived from an EMBL/GenBank/DDBJ whole genome shotgun (WGS) entry which is preliminary data.</text>
</comment>
<dbReference type="Proteomes" id="UP001156706">
    <property type="component" value="Unassembled WGS sequence"/>
</dbReference>
<accession>A0ABQ5YF08</accession>
<reference evidence="2" key="1">
    <citation type="journal article" date="2019" name="Int. J. Syst. Evol. Microbiol.">
        <title>The Global Catalogue of Microorganisms (GCM) 10K type strain sequencing project: providing services to taxonomists for standard genome sequencing and annotation.</title>
        <authorList>
            <consortium name="The Broad Institute Genomics Platform"/>
            <consortium name="The Broad Institute Genome Sequencing Center for Infectious Disease"/>
            <person name="Wu L."/>
            <person name="Ma J."/>
        </authorList>
    </citation>
    <scope>NUCLEOTIDE SEQUENCE [LARGE SCALE GENOMIC DNA]</scope>
    <source>
        <strain evidence="2">NBRC 110044</strain>
    </source>
</reference>
<name>A0ABQ5YF08_9NEIS</name>
<dbReference type="RefSeq" id="WP_284195364.1">
    <property type="nucleotide sequence ID" value="NZ_BSOG01000001.1"/>
</dbReference>
<sequence>MTSPVIKQPRELHACMGLNACKGHDRLGTNSCAGSGVCATAAAHSCHTLNNCRGQGGCGLYGTGEEQNHPGENPCAWLGSCAVPINAERFSTNGPNQGQSVWLRARALFEQRMKDAKRQVLPSPSPVGPTAAWLDANFDPDYVACGASGMSGGGSCI</sequence>